<dbReference type="PROSITE" id="PS00018">
    <property type="entry name" value="EF_HAND_1"/>
    <property type="match status" value="1"/>
</dbReference>
<keyword evidence="11" id="KW-1185">Reference proteome</keyword>
<dbReference type="InterPro" id="IPR039426">
    <property type="entry name" value="TonB-dep_rcpt-like"/>
</dbReference>
<organism evidence="10 11">
    <name type="scientific">Pedobacter mendelii</name>
    <dbReference type="NCBI Taxonomy" id="1908240"/>
    <lineage>
        <taxon>Bacteria</taxon>
        <taxon>Pseudomonadati</taxon>
        <taxon>Bacteroidota</taxon>
        <taxon>Sphingobacteriia</taxon>
        <taxon>Sphingobacteriales</taxon>
        <taxon>Sphingobacteriaceae</taxon>
        <taxon>Pedobacter</taxon>
    </lineage>
</organism>
<dbReference type="InterPro" id="IPR008969">
    <property type="entry name" value="CarboxyPept-like_regulatory"/>
</dbReference>
<name>A0ABQ2BLA4_9SPHI</name>
<dbReference type="SUPFAM" id="SSF56935">
    <property type="entry name" value="Porins"/>
    <property type="match status" value="1"/>
</dbReference>
<evidence type="ECO:0000313" key="11">
    <source>
        <dbReference type="Proteomes" id="UP000645390"/>
    </source>
</evidence>
<feature type="region of interest" description="Disordered" evidence="8">
    <location>
        <begin position="814"/>
        <end position="835"/>
    </location>
</feature>
<keyword evidence="3 7" id="KW-1134">Transmembrane beta strand</keyword>
<evidence type="ECO:0000256" key="5">
    <source>
        <dbReference type="ARBA" id="ARBA00023136"/>
    </source>
</evidence>
<dbReference type="Pfam" id="PF07715">
    <property type="entry name" value="Plug"/>
    <property type="match status" value="1"/>
</dbReference>
<dbReference type="Pfam" id="PF13715">
    <property type="entry name" value="CarbopepD_reg_2"/>
    <property type="match status" value="1"/>
</dbReference>
<keyword evidence="2 7" id="KW-0813">Transport</keyword>
<dbReference type="NCBIfam" id="TIGR04057">
    <property type="entry name" value="SusC_RagA_signa"/>
    <property type="match status" value="1"/>
</dbReference>
<comment type="caution">
    <text evidence="10">The sequence shown here is derived from an EMBL/GenBank/DDBJ whole genome shotgun (WGS) entry which is preliminary data.</text>
</comment>
<evidence type="ECO:0000256" key="8">
    <source>
        <dbReference type="SAM" id="MobiDB-lite"/>
    </source>
</evidence>
<dbReference type="Proteomes" id="UP000645390">
    <property type="component" value="Unassembled WGS sequence"/>
</dbReference>
<keyword evidence="4 7" id="KW-0812">Transmembrane</keyword>
<dbReference type="InterPro" id="IPR018247">
    <property type="entry name" value="EF_Hand_1_Ca_BS"/>
</dbReference>
<dbReference type="EMBL" id="BMDJ01000011">
    <property type="protein sequence ID" value="GGI28655.1"/>
    <property type="molecule type" value="Genomic_DNA"/>
</dbReference>
<evidence type="ECO:0000256" key="7">
    <source>
        <dbReference type="PROSITE-ProRule" id="PRU01360"/>
    </source>
</evidence>
<dbReference type="NCBIfam" id="TIGR04056">
    <property type="entry name" value="OMP_RagA_SusC"/>
    <property type="match status" value="1"/>
</dbReference>
<gene>
    <name evidence="10" type="ORF">GCM10008119_33730</name>
</gene>
<dbReference type="InterPro" id="IPR037066">
    <property type="entry name" value="Plug_dom_sf"/>
</dbReference>
<dbReference type="Gene3D" id="2.170.130.10">
    <property type="entry name" value="TonB-dependent receptor, plug domain"/>
    <property type="match status" value="1"/>
</dbReference>
<evidence type="ECO:0000256" key="3">
    <source>
        <dbReference type="ARBA" id="ARBA00022452"/>
    </source>
</evidence>
<dbReference type="InterPro" id="IPR023997">
    <property type="entry name" value="TonB-dep_OMP_SusC/RagA_CS"/>
</dbReference>
<evidence type="ECO:0000256" key="6">
    <source>
        <dbReference type="ARBA" id="ARBA00023237"/>
    </source>
</evidence>
<reference evidence="11" key="1">
    <citation type="journal article" date="2019" name="Int. J. Syst. Evol. Microbiol.">
        <title>The Global Catalogue of Microorganisms (GCM) 10K type strain sequencing project: providing services to taxonomists for standard genome sequencing and annotation.</title>
        <authorList>
            <consortium name="The Broad Institute Genomics Platform"/>
            <consortium name="The Broad Institute Genome Sequencing Center for Infectious Disease"/>
            <person name="Wu L."/>
            <person name="Ma J."/>
        </authorList>
    </citation>
    <scope>NUCLEOTIDE SEQUENCE [LARGE SCALE GENOMIC DNA]</scope>
    <source>
        <strain evidence="11">CCM 8939</strain>
    </source>
</reference>
<dbReference type="InterPro" id="IPR036942">
    <property type="entry name" value="Beta-barrel_TonB_sf"/>
</dbReference>
<evidence type="ECO:0000256" key="1">
    <source>
        <dbReference type="ARBA" id="ARBA00004571"/>
    </source>
</evidence>
<keyword evidence="5 7" id="KW-0472">Membrane</keyword>
<dbReference type="Gene3D" id="2.40.170.20">
    <property type="entry name" value="TonB-dependent receptor, beta-barrel domain"/>
    <property type="match status" value="1"/>
</dbReference>
<dbReference type="SUPFAM" id="SSF49464">
    <property type="entry name" value="Carboxypeptidase regulatory domain-like"/>
    <property type="match status" value="1"/>
</dbReference>
<evidence type="ECO:0000256" key="4">
    <source>
        <dbReference type="ARBA" id="ARBA00022692"/>
    </source>
</evidence>
<dbReference type="PROSITE" id="PS52016">
    <property type="entry name" value="TONB_DEPENDENT_REC_3"/>
    <property type="match status" value="1"/>
</dbReference>
<evidence type="ECO:0000313" key="10">
    <source>
        <dbReference type="EMBL" id="GGI28655.1"/>
    </source>
</evidence>
<evidence type="ECO:0000256" key="2">
    <source>
        <dbReference type="ARBA" id="ARBA00022448"/>
    </source>
</evidence>
<comment type="subcellular location">
    <subcellularLocation>
        <location evidence="1 7">Cell outer membrane</location>
        <topology evidence="1 7">Multi-pass membrane protein</topology>
    </subcellularLocation>
</comment>
<accession>A0ABQ2BLA4</accession>
<feature type="domain" description="TonB-dependent receptor plug" evidence="9">
    <location>
        <begin position="157"/>
        <end position="259"/>
    </location>
</feature>
<dbReference type="Gene3D" id="2.60.40.1120">
    <property type="entry name" value="Carboxypeptidase-like, regulatory domain"/>
    <property type="match status" value="1"/>
</dbReference>
<sequence>MKLIEKQSSYRFAYSPTEGPFTKRVSIEADNAPVTEVLKQLLLGTSLEFSLQSNGLITISKIDKELIDINIKGTVRDTVGALPGVSVAIKGIKGIGTSTDSQGNFSLKVPEGAILIFTAIGYQPMELKASNNMEVVLKVLDNQLDEVMVQAYGTTTKRKTTSAISTLNMSNVAPLPVQSINDAVAGRLPGIIVTASNGAPGTKSNISIRGGGTPLFVIDNIIRSGNDFSNINPNDIESYSILKDAAATALYGVSAANGVVVVTTKKGSEGKTSINYSFNQIFSQPTLFPEKVSSYEQLNAINKVYVAEGLQVPTPAADLEGFRLGTDLIKYPNTDWQKVGLKDFAPEMRHDLSLTSGGKVTTYYASLSYYDQASNLRTDKNFNRRTTYRLNTTSNFEKLNLSVTTNLDGFVENNSQPGVGYYSIYSHIQNQQPRKQAYNEFGLPSNNTIDNPAVELDPESGYSRGLSRVFNGNLALDYSAHFLKGLKFKLNGVYNMYNSLGKSWNYLAPSYANGSTTPIYSNPPSLTSSAGEGKNLTLQGSVTYNRVIGDHSIDFLGLYEQQQFYASSLSGQRTQYQILFDQLVAGPTLNQSVSGGELESARAAYLARLTYSFKSKYSAEFSLRRDGSDLFAPGKQWGTFYAISAGYTLSEENFMKHLKEKHILDFLKIRASYGKTGNSDGIGRYQYISGYGIEPIALIVDGKAVQGTSEPGSLPSTNFSWQTIKSRNLGIDFASVNNRLNGTAEYYYTRTTGFVTSDPRFASTLGIGLPPINFVDGATRKEGYEFNLGWTDRLGNLGYKVGLSFTKFNTLTERNTEDEASLKNPYTRSSGTSDASAQTGYHSLGFYTTNSQLLNGARRITSINVVAGDLQYEDTNGDGQINSDDFRRIGNNTFPRSNYGLTIDLDYKGFYFSGVLQGSGKRDRYLGDVIQGSSAQTILVYDFQQDYWRPDNTDALFPRQVSSGNVNGGNNFASSDFWLIQSSYIRLKYLQFGYDFKHKLLKRTAFKQLKLFVSGTNLLTSAKSQKYFIDPESDTNNYGYPIQRTISFGATAGF</sequence>
<protein>
    <submittedName>
        <fullName evidence="10">SusC/RagA family TonB-linked outer membrane protein</fullName>
    </submittedName>
</protein>
<dbReference type="InterPro" id="IPR012910">
    <property type="entry name" value="Plug_dom"/>
</dbReference>
<comment type="similarity">
    <text evidence="7">Belongs to the TonB-dependent receptor family.</text>
</comment>
<evidence type="ECO:0000259" key="9">
    <source>
        <dbReference type="Pfam" id="PF07715"/>
    </source>
</evidence>
<dbReference type="InterPro" id="IPR023996">
    <property type="entry name" value="TonB-dep_OMP_SusC/RagA"/>
</dbReference>
<keyword evidence="6 7" id="KW-0998">Cell outer membrane</keyword>
<proteinExistence type="inferred from homology"/>
<feature type="compositionally biased region" description="Polar residues" evidence="8">
    <location>
        <begin position="824"/>
        <end position="835"/>
    </location>
</feature>